<dbReference type="InterPro" id="IPR057860">
    <property type="entry name" value="HEAT_RRP12_N"/>
</dbReference>
<dbReference type="Proteomes" id="UP001157418">
    <property type="component" value="Unassembled WGS sequence"/>
</dbReference>
<evidence type="ECO:0000313" key="2">
    <source>
        <dbReference type="EMBL" id="CAH1446973.1"/>
    </source>
</evidence>
<keyword evidence="3" id="KW-1185">Reference proteome</keyword>
<organism evidence="2 3">
    <name type="scientific">Lactuca virosa</name>
    <dbReference type="NCBI Taxonomy" id="75947"/>
    <lineage>
        <taxon>Eukaryota</taxon>
        <taxon>Viridiplantae</taxon>
        <taxon>Streptophyta</taxon>
        <taxon>Embryophyta</taxon>
        <taxon>Tracheophyta</taxon>
        <taxon>Spermatophyta</taxon>
        <taxon>Magnoliopsida</taxon>
        <taxon>eudicotyledons</taxon>
        <taxon>Gunneridae</taxon>
        <taxon>Pentapetalae</taxon>
        <taxon>asterids</taxon>
        <taxon>campanulids</taxon>
        <taxon>Asterales</taxon>
        <taxon>Asteraceae</taxon>
        <taxon>Cichorioideae</taxon>
        <taxon>Cichorieae</taxon>
        <taxon>Lactucinae</taxon>
        <taxon>Lactuca</taxon>
    </lineage>
</organism>
<dbReference type="Pfam" id="PF25772">
    <property type="entry name" value="HEAT_RRP12_N"/>
    <property type="match status" value="1"/>
</dbReference>
<dbReference type="AlphaFoldDB" id="A0AAU9PAD5"/>
<accession>A0AAU9PAD5</accession>
<protein>
    <recommendedName>
        <fullName evidence="1">RRP12 N-terminal HEAT domain-containing protein</fullName>
    </recommendedName>
</protein>
<evidence type="ECO:0000259" key="1">
    <source>
        <dbReference type="Pfam" id="PF25772"/>
    </source>
</evidence>
<proteinExistence type="predicted"/>
<name>A0AAU9PAD5_9ASTR</name>
<gene>
    <name evidence="2" type="ORF">LVIROSA_LOCUS32621</name>
</gene>
<evidence type="ECO:0000313" key="3">
    <source>
        <dbReference type="Proteomes" id="UP001157418"/>
    </source>
</evidence>
<reference evidence="2 3" key="1">
    <citation type="submission" date="2022-01" db="EMBL/GenBank/DDBJ databases">
        <authorList>
            <person name="Xiong W."/>
            <person name="Schranz E."/>
        </authorList>
    </citation>
    <scope>NUCLEOTIDE SEQUENCE [LARGE SCALE GENOMIC DNA]</scope>
</reference>
<dbReference type="PANTHER" id="PTHR48412:SF1">
    <property type="entry name" value="ARM REPEAT SUPERFAMILY PROTEIN"/>
    <property type="match status" value="1"/>
</dbReference>
<dbReference type="EMBL" id="CAKMRJ010005523">
    <property type="protein sequence ID" value="CAH1446973.1"/>
    <property type="molecule type" value="Genomic_DNA"/>
</dbReference>
<dbReference type="PANTHER" id="PTHR48412">
    <property type="entry name" value="ARM REPEAT SUPERFAMILY PROTEIN"/>
    <property type="match status" value="1"/>
</dbReference>
<feature type="domain" description="RRP12 N-terminal HEAT" evidence="1">
    <location>
        <begin position="13"/>
        <end position="116"/>
    </location>
</feature>
<sequence length="125" mass="14337">MLLDQKSFILLLQVRKFAQICAVKVFRSFESEKVKECASELVLQMFTSHVSLPIDESSSADTVDPCILHMMDVMRFLIPDLPPNFASKAIRALPKGAKSSMVMRRILDFMEILLEYFENDPSLHR</sequence>
<comment type="caution">
    <text evidence="2">The sequence shown here is derived from an EMBL/GenBank/DDBJ whole genome shotgun (WGS) entry which is preliminary data.</text>
</comment>